<evidence type="ECO:0000256" key="6">
    <source>
        <dbReference type="SAM" id="SignalP"/>
    </source>
</evidence>
<feature type="signal peptide" evidence="6">
    <location>
        <begin position="1"/>
        <end position="18"/>
    </location>
</feature>
<comment type="caution">
    <text evidence="7">The sequence shown here is derived from an EMBL/GenBank/DDBJ whole genome shotgun (WGS) entry which is preliminary data.</text>
</comment>
<comment type="subcellular location">
    <subcellularLocation>
        <location evidence="1">Membrane</location>
        <topology evidence="1">Multi-pass membrane protein</topology>
    </subcellularLocation>
</comment>
<dbReference type="GO" id="GO:0016567">
    <property type="term" value="P:protein ubiquitination"/>
    <property type="evidence" value="ECO:0007669"/>
    <property type="project" value="TreeGrafter"/>
</dbReference>
<reference evidence="7 8" key="1">
    <citation type="submission" date="2016-11" db="EMBL/GenBank/DDBJ databases">
        <title>The macronuclear genome of Stentor coeruleus: a giant cell with tiny introns.</title>
        <authorList>
            <person name="Slabodnick M."/>
            <person name="Ruby J.G."/>
            <person name="Reiff S.B."/>
            <person name="Swart E.C."/>
            <person name="Gosai S."/>
            <person name="Prabakaran S."/>
            <person name="Witkowska E."/>
            <person name="Larue G.E."/>
            <person name="Fisher S."/>
            <person name="Freeman R.M."/>
            <person name="Gunawardena J."/>
            <person name="Chu W."/>
            <person name="Stover N.A."/>
            <person name="Gregory B.D."/>
            <person name="Nowacki M."/>
            <person name="Derisi J."/>
            <person name="Roy S.W."/>
            <person name="Marshall W.F."/>
            <person name="Sood P."/>
        </authorList>
    </citation>
    <scope>NUCLEOTIDE SEQUENCE [LARGE SCALE GENOMIC DNA]</scope>
    <source>
        <strain evidence="7">WM001</strain>
    </source>
</reference>
<dbReference type="GO" id="GO:0016020">
    <property type="term" value="C:membrane"/>
    <property type="evidence" value="ECO:0007669"/>
    <property type="project" value="UniProtKB-SubCell"/>
</dbReference>
<keyword evidence="2 5" id="KW-0812">Transmembrane</keyword>
<evidence type="ECO:0000313" key="7">
    <source>
        <dbReference type="EMBL" id="OMJ65675.1"/>
    </source>
</evidence>
<feature type="transmembrane region" description="Helical" evidence="5">
    <location>
        <begin position="345"/>
        <end position="364"/>
    </location>
</feature>
<dbReference type="OrthoDB" id="1300299at2759"/>
<sequence>MLIITMLLSLGTLNMVSSETIKCSLDEDCGLLHECVQDVCLHKSLTASEPLEYLGSALIVLMSALANSTGIGGGEIMVPLLILLFFFETHLAIPLSLMLMLGSSFINTALKIPRRHPAVDRPLISYDIVAYTMCPLLIGSTLGVLINRIVPDWLILTLVTALLFYLTVQISLKAIDTMVPKGKNYSVKSCVAVTVADIEEQIRSPDIESRVFPIKPCFAIASVYIFALICIYLRGDIEAISPIGIENCSEGFWFLIWFKCLVLAVVAGLRIRHMRKNTQEMIDVNYQFTHDVIWNIRNIMFLAGIGLFGGLGVGMLGIGGGAILNPALIYLGMRPDVAQATAQTMALLTSSMTLLLYSLAGMIYMDYAFWFFFLSVVGASLGTWAVNYVAEKYQKKFLPILMLAIVLGVATLATPTYVISTIVNGLNHHNFQYGFKDFCMS</sequence>
<accession>A0A1R2AMQ7</accession>
<keyword evidence="6" id="KW-0732">Signal</keyword>
<name>A0A1R2AMQ7_9CILI</name>
<evidence type="ECO:0008006" key="9">
    <source>
        <dbReference type="Google" id="ProtNLM"/>
    </source>
</evidence>
<evidence type="ECO:0000256" key="5">
    <source>
        <dbReference type="SAM" id="Phobius"/>
    </source>
</evidence>
<organism evidence="7 8">
    <name type="scientific">Stentor coeruleus</name>
    <dbReference type="NCBI Taxonomy" id="5963"/>
    <lineage>
        <taxon>Eukaryota</taxon>
        <taxon>Sar</taxon>
        <taxon>Alveolata</taxon>
        <taxon>Ciliophora</taxon>
        <taxon>Postciliodesmatophora</taxon>
        <taxon>Heterotrichea</taxon>
        <taxon>Heterotrichida</taxon>
        <taxon>Stentoridae</taxon>
        <taxon>Stentor</taxon>
    </lineage>
</organism>
<protein>
    <recommendedName>
        <fullName evidence="9">Membrane transporter protein</fullName>
    </recommendedName>
</protein>
<gene>
    <name evidence="7" type="ORF">SteCoe_37805</name>
</gene>
<feature type="transmembrane region" description="Helical" evidence="5">
    <location>
        <begin position="370"/>
        <end position="390"/>
    </location>
</feature>
<evidence type="ECO:0000256" key="3">
    <source>
        <dbReference type="ARBA" id="ARBA00022989"/>
    </source>
</evidence>
<dbReference type="Pfam" id="PF01925">
    <property type="entry name" value="TauE"/>
    <property type="match status" value="2"/>
</dbReference>
<dbReference type="PANTHER" id="PTHR14255">
    <property type="entry name" value="CEREBLON"/>
    <property type="match status" value="1"/>
</dbReference>
<feature type="transmembrane region" description="Helical" evidence="5">
    <location>
        <begin position="251"/>
        <end position="271"/>
    </location>
</feature>
<feature type="transmembrane region" description="Helical" evidence="5">
    <location>
        <begin position="153"/>
        <end position="172"/>
    </location>
</feature>
<dbReference type="EMBL" id="MPUH01002002">
    <property type="protein sequence ID" value="OMJ65675.1"/>
    <property type="molecule type" value="Genomic_DNA"/>
</dbReference>
<dbReference type="Proteomes" id="UP000187209">
    <property type="component" value="Unassembled WGS sequence"/>
</dbReference>
<feature type="chain" id="PRO_5013091107" description="Membrane transporter protein" evidence="6">
    <location>
        <begin position="19"/>
        <end position="441"/>
    </location>
</feature>
<keyword evidence="3 5" id="KW-1133">Transmembrane helix</keyword>
<dbReference type="PANTHER" id="PTHR14255:SF3">
    <property type="entry name" value="SULFITE EXPORTER TAUE_SAFE FAMILY PROTEIN 5-RELATED"/>
    <property type="match status" value="1"/>
</dbReference>
<feature type="transmembrane region" description="Helical" evidence="5">
    <location>
        <begin position="76"/>
        <end position="102"/>
    </location>
</feature>
<evidence type="ECO:0000256" key="4">
    <source>
        <dbReference type="ARBA" id="ARBA00023136"/>
    </source>
</evidence>
<proteinExistence type="predicted"/>
<evidence type="ECO:0000256" key="2">
    <source>
        <dbReference type="ARBA" id="ARBA00022692"/>
    </source>
</evidence>
<keyword evidence="8" id="KW-1185">Reference proteome</keyword>
<dbReference type="InterPro" id="IPR002781">
    <property type="entry name" value="TM_pro_TauE-like"/>
</dbReference>
<feature type="transmembrane region" description="Helical" evidence="5">
    <location>
        <begin position="123"/>
        <end position="147"/>
    </location>
</feature>
<evidence type="ECO:0000256" key="1">
    <source>
        <dbReference type="ARBA" id="ARBA00004141"/>
    </source>
</evidence>
<evidence type="ECO:0000313" key="8">
    <source>
        <dbReference type="Proteomes" id="UP000187209"/>
    </source>
</evidence>
<feature type="transmembrane region" description="Helical" evidence="5">
    <location>
        <begin position="397"/>
        <end position="419"/>
    </location>
</feature>
<feature type="transmembrane region" description="Helical" evidence="5">
    <location>
        <begin position="217"/>
        <end position="235"/>
    </location>
</feature>
<dbReference type="AlphaFoldDB" id="A0A1R2AMQ7"/>
<dbReference type="GO" id="GO:0031464">
    <property type="term" value="C:Cul4A-RING E3 ubiquitin ligase complex"/>
    <property type="evidence" value="ECO:0007669"/>
    <property type="project" value="TreeGrafter"/>
</dbReference>
<keyword evidence="4 5" id="KW-0472">Membrane</keyword>